<dbReference type="Gene3D" id="1.25.40.10">
    <property type="entry name" value="Tetratricopeptide repeat domain"/>
    <property type="match status" value="4"/>
</dbReference>
<name>A0ABZ1TIT1_STRVG</name>
<dbReference type="Proteomes" id="UP001432039">
    <property type="component" value="Chromosome"/>
</dbReference>
<evidence type="ECO:0000256" key="1">
    <source>
        <dbReference type="SAM" id="MobiDB-lite"/>
    </source>
</evidence>
<dbReference type="PANTHER" id="PTHR19959">
    <property type="entry name" value="KINESIN LIGHT CHAIN"/>
    <property type="match status" value="1"/>
</dbReference>
<keyword evidence="3" id="KW-1185">Reference proteome</keyword>
<accession>A0ABZ1TIT1</accession>
<evidence type="ECO:0000313" key="2">
    <source>
        <dbReference type="EMBL" id="WUQ14772.1"/>
    </source>
</evidence>
<reference evidence="2" key="1">
    <citation type="submission" date="2022-10" db="EMBL/GenBank/DDBJ databases">
        <title>The complete genomes of actinobacterial strains from the NBC collection.</title>
        <authorList>
            <person name="Joergensen T.S."/>
            <person name="Alvarez Arevalo M."/>
            <person name="Sterndorff E.B."/>
            <person name="Faurdal D."/>
            <person name="Vuksanovic O."/>
            <person name="Mourched A.-S."/>
            <person name="Charusanti P."/>
            <person name="Shaw S."/>
            <person name="Blin K."/>
            <person name="Weber T."/>
        </authorList>
    </citation>
    <scope>NUCLEOTIDE SEQUENCE</scope>
    <source>
        <strain evidence="2">NBC_00248</strain>
    </source>
</reference>
<sequence length="1070" mass="115249">MSTPPEGRGPGQQATASGFARIYQSAGDMVVYGGDEPYRLAVLPTQGSEPSVKEARKQPSVLLRAADGLIAFTGREAELRDLRAWRDAATPDATRVHLIHAAGGQGKTRLAGHVAGLWQREGWLALAAHHRRDRSAPEVFAGPVAQGAAGILVTVDYAERWDTSDLLTLLKDVQAGAAATGAPVRVLLLARPAGTWWQSLEGRIRRDVGLVPSRWKLEPLEDGPAITRTGLFTSARDRFADLMGVPDAKRVDPPAALAGHEAYRMVLTVHMAAMAAVLGHGGTKDPPVDPQQVSALLLSRERDHWEAMHAPTREKALATTPDAMGQMVYLATLTGPLGYPDAKSAVGRAEVDSKEAAGQLLKDHGVCYPPAGGTRGPDRQAAPPQLQPLYPDRLGEDFVALLTPGHDHDFPADPWTDGAPARLLAPEPVVPVWTAHALTTLVETARRWSHLAQEQLFPLLTAHPRLALEATGAALAALVDLEDIDVELLRSIDALVPEHRNADLDVGIAALAAKLAEHNLADATSPAQRARIHGALSVRLRNSGLHADALDANLQALEIWRELAESEPVHRRDLATSMGNYANLLAESGRSGEAVGMSQLATQLWLDISDEASGAYAADVARTMSNHVNRLAEVGLRREAVALSEKVLALCEGLAAGDWDAHAESLGNSLDNHALWLSAVGKRNEAVRMSERALTVRRRLAELDRGAHATDLFTSLQNHGALLGQVRRLDEALSISQEAIDLGRRLVEANRQGHLPRFAGTLTNRATVLAALGRRQEAESPSEESIDLYRELVTGNRAAHLPGLAASINNHAMLLRELDRGDDSVPLSREAIDLYRELAEVNPGAFLPQLAQSVANHAVLLAGLGRTDEAVTVSGETQVLWRRLFAVDRDLYLRQLATSSNNHAVWLREQGRLDEAVPFAREAISLYGEAAGAEPDTYLPILAMALDNHVKLLTQMEHWSEAELPAAQAAGLHQQLAEADDSYLPRYLDTLAAYGRVLIGGLRFVDAIAPLAHALPAALRLPEDGNGTVAVLVDLLRHTHAGDPVAVADRFRSFTGVDVPEWMKEPPARG</sequence>
<protein>
    <submittedName>
        <fullName evidence="2">Tetratricopeptide repeat protein</fullName>
    </submittedName>
</protein>
<evidence type="ECO:0000313" key="3">
    <source>
        <dbReference type="Proteomes" id="UP001432039"/>
    </source>
</evidence>
<gene>
    <name evidence="2" type="ORF">OG517_27050</name>
</gene>
<dbReference type="RefSeq" id="WP_328963450.1">
    <property type="nucleotide sequence ID" value="NZ_CP108090.1"/>
</dbReference>
<organism evidence="2 3">
    <name type="scientific">Streptomyces virginiae</name>
    <name type="common">Streptomyces cinnamonensis</name>
    <dbReference type="NCBI Taxonomy" id="1961"/>
    <lineage>
        <taxon>Bacteria</taxon>
        <taxon>Bacillati</taxon>
        <taxon>Actinomycetota</taxon>
        <taxon>Actinomycetes</taxon>
        <taxon>Kitasatosporales</taxon>
        <taxon>Streptomycetaceae</taxon>
        <taxon>Streptomyces</taxon>
    </lineage>
</organism>
<dbReference type="InterPro" id="IPR011990">
    <property type="entry name" value="TPR-like_helical_dom_sf"/>
</dbReference>
<dbReference type="PANTHER" id="PTHR19959:SF119">
    <property type="entry name" value="FUNGAL LIPASE-LIKE DOMAIN-CONTAINING PROTEIN"/>
    <property type="match status" value="1"/>
</dbReference>
<feature type="region of interest" description="Disordered" evidence="1">
    <location>
        <begin position="368"/>
        <end position="387"/>
    </location>
</feature>
<dbReference type="Pfam" id="PF13374">
    <property type="entry name" value="TPR_10"/>
    <property type="match status" value="4"/>
</dbReference>
<dbReference type="SUPFAM" id="SSF48452">
    <property type="entry name" value="TPR-like"/>
    <property type="match status" value="3"/>
</dbReference>
<dbReference type="EMBL" id="CP108090">
    <property type="protein sequence ID" value="WUQ14772.1"/>
    <property type="molecule type" value="Genomic_DNA"/>
</dbReference>
<proteinExistence type="predicted"/>